<evidence type="ECO:0000256" key="2">
    <source>
        <dbReference type="ARBA" id="ARBA00022692"/>
    </source>
</evidence>
<dbReference type="GO" id="GO:0016020">
    <property type="term" value="C:membrane"/>
    <property type="evidence" value="ECO:0007669"/>
    <property type="project" value="UniProtKB-SubCell"/>
</dbReference>
<dbReference type="EMBL" id="CAJNDS010000591">
    <property type="protein sequence ID" value="CAE7221082.1"/>
    <property type="molecule type" value="Genomic_DNA"/>
</dbReference>
<comment type="subcellular location">
    <subcellularLocation>
        <location evidence="1">Membrane</location>
        <topology evidence="1">Multi-pass membrane protein</topology>
    </subcellularLocation>
</comment>
<sequence length="173" mass="19335">MKELRKSIQQKAEEYEWKAAGYGNKASEVAKVMKLDVRGLEGPRLTVHRWISWAGFDSLIGVVIMANAATIGLEAHFNASLPVGCTGRCVCSADVVDPCEAIPLWLANADYAFFVVYVAEFAMRYYAYGRAVLRSNWVKFDLFLILSSLVDLTLKLINVQNDLLNQVSSDTYE</sequence>
<reference evidence="7" key="1">
    <citation type="submission" date="2021-02" db="EMBL/GenBank/DDBJ databases">
        <authorList>
            <person name="Dougan E. K."/>
            <person name="Rhodes N."/>
            <person name="Thang M."/>
            <person name="Chan C."/>
        </authorList>
    </citation>
    <scope>NUCLEOTIDE SEQUENCE</scope>
</reference>
<feature type="transmembrane region" description="Helical" evidence="5">
    <location>
        <begin position="50"/>
        <end position="73"/>
    </location>
</feature>
<keyword evidence="4 5" id="KW-0472">Membrane</keyword>
<accession>A0A812KCP0</accession>
<feature type="transmembrane region" description="Helical" evidence="5">
    <location>
        <begin position="111"/>
        <end position="128"/>
    </location>
</feature>
<dbReference type="Pfam" id="PF00520">
    <property type="entry name" value="Ion_trans"/>
    <property type="match status" value="1"/>
</dbReference>
<feature type="domain" description="Ion transport" evidence="6">
    <location>
        <begin position="56"/>
        <end position="157"/>
    </location>
</feature>
<evidence type="ECO:0000259" key="6">
    <source>
        <dbReference type="Pfam" id="PF00520"/>
    </source>
</evidence>
<dbReference type="SUPFAM" id="SSF81324">
    <property type="entry name" value="Voltage-gated potassium channels"/>
    <property type="match status" value="1"/>
</dbReference>
<dbReference type="GO" id="GO:0005216">
    <property type="term" value="F:monoatomic ion channel activity"/>
    <property type="evidence" value="ECO:0007669"/>
    <property type="project" value="InterPro"/>
</dbReference>
<evidence type="ECO:0000256" key="1">
    <source>
        <dbReference type="ARBA" id="ARBA00004141"/>
    </source>
</evidence>
<keyword evidence="2 5" id="KW-0812">Transmembrane</keyword>
<evidence type="ECO:0000256" key="4">
    <source>
        <dbReference type="ARBA" id="ARBA00023136"/>
    </source>
</evidence>
<dbReference type="InterPro" id="IPR005821">
    <property type="entry name" value="Ion_trans_dom"/>
</dbReference>
<name>A0A812KCP0_9DINO</name>
<comment type="caution">
    <text evidence="7">The sequence shown here is derived from an EMBL/GenBank/DDBJ whole genome shotgun (WGS) entry which is preliminary data.</text>
</comment>
<evidence type="ECO:0000256" key="5">
    <source>
        <dbReference type="SAM" id="Phobius"/>
    </source>
</evidence>
<dbReference type="InterPro" id="IPR027359">
    <property type="entry name" value="Volt_channel_dom_sf"/>
</dbReference>
<protein>
    <submittedName>
        <fullName evidence="7">Cacna1g protein</fullName>
    </submittedName>
</protein>
<dbReference type="Gene3D" id="1.20.120.350">
    <property type="entry name" value="Voltage-gated potassium channels. Chain C"/>
    <property type="match status" value="1"/>
</dbReference>
<organism evidence="7 8">
    <name type="scientific">Symbiodinium natans</name>
    <dbReference type="NCBI Taxonomy" id="878477"/>
    <lineage>
        <taxon>Eukaryota</taxon>
        <taxon>Sar</taxon>
        <taxon>Alveolata</taxon>
        <taxon>Dinophyceae</taxon>
        <taxon>Suessiales</taxon>
        <taxon>Symbiodiniaceae</taxon>
        <taxon>Symbiodinium</taxon>
    </lineage>
</organism>
<keyword evidence="8" id="KW-1185">Reference proteome</keyword>
<keyword evidence="3 5" id="KW-1133">Transmembrane helix</keyword>
<dbReference type="AlphaFoldDB" id="A0A812KCP0"/>
<evidence type="ECO:0000313" key="8">
    <source>
        <dbReference type="Proteomes" id="UP000604046"/>
    </source>
</evidence>
<evidence type="ECO:0000313" key="7">
    <source>
        <dbReference type="EMBL" id="CAE7221082.1"/>
    </source>
</evidence>
<dbReference type="Proteomes" id="UP000604046">
    <property type="component" value="Unassembled WGS sequence"/>
</dbReference>
<evidence type="ECO:0000256" key="3">
    <source>
        <dbReference type="ARBA" id="ARBA00022989"/>
    </source>
</evidence>
<dbReference type="OrthoDB" id="431720at2759"/>
<gene>
    <name evidence="7" type="primary">Cacna1g</name>
    <name evidence="7" type="ORF">SNAT2548_LOCUS8122</name>
</gene>
<proteinExistence type="predicted"/>